<gene>
    <name evidence="10" type="ORF">HPP92_012237</name>
</gene>
<dbReference type="GO" id="GO:0020037">
    <property type="term" value="F:heme binding"/>
    <property type="evidence" value="ECO:0007669"/>
    <property type="project" value="InterPro"/>
</dbReference>
<evidence type="ECO:0000256" key="2">
    <source>
        <dbReference type="ARBA" id="ARBA00010617"/>
    </source>
</evidence>
<keyword evidence="5 9" id="KW-0560">Oxidoreductase</keyword>
<dbReference type="PRINTS" id="PR00385">
    <property type="entry name" value="P450"/>
</dbReference>
<dbReference type="Proteomes" id="UP000636800">
    <property type="component" value="Chromosome 5"/>
</dbReference>
<dbReference type="InterPro" id="IPR002401">
    <property type="entry name" value="Cyt_P450_E_grp-I"/>
</dbReference>
<dbReference type="PANTHER" id="PTHR47955">
    <property type="entry name" value="CYTOCHROME P450 FAMILY 71 PROTEIN"/>
    <property type="match status" value="1"/>
</dbReference>
<evidence type="ECO:0008006" key="12">
    <source>
        <dbReference type="Google" id="ProtNLM"/>
    </source>
</evidence>
<keyword evidence="6 8" id="KW-0408">Iron</keyword>
<dbReference type="OrthoDB" id="8904098at2759"/>
<dbReference type="CDD" id="cd11072">
    <property type="entry name" value="CYP71-like"/>
    <property type="match status" value="1"/>
</dbReference>
<dbReference type="SUPFAM" id="SSF48264">
    <property type="entry name" value="Cytochrome P450"/>
    <property type="match status" value="1"/>
</dbReference>
<keyword evidence="11" id="KW-1185">Reference proteome</keyword>
<evidence type="ECO:0000256" key="3">
    <source>
        <dbReference type="ARBA" id="ARBA00022617"/>
    </source>
</evidence>
<dbReference type="FunFam" id="1.10.630.10:FF:000043">
    <property type="entry name" value="Cytochrome P450 99A2"/>
    <property type="match status" value="1"/>
</dbReference>
<feature type="binding site" description="axial binding residue" evidence="8">
    <location>
        <position position="486"/>
    </location>
    <ligand>
        <name>heme</name>
        <dbReference type="ChEBI" id="CHEBI:30413"/>
    </ligand>
    <ligandPart>
        <name>Fe</name>
        <dbReference type="ChEBI" id="CHEBI:18248"/>
    </ligandPart>
</feature>
<keyword evidence="4 8" id="KW-0479">Metal-binding</keyword>
<evidence type="ECO:0000256" key="7">
    <source>
        <dbReference type="ARBA" id="ARBA00023033"/>
    </source>
</evidence>
<dbReference type="InterPro" id="IPR036396">
    <property type="entry name" value="Cyt_P450_sf"/>
</dbReference>
<comment type="similarity">
    <text evidence="2 9">Belongs to the cytochrome P450 family.</text>
</comment>
<keyword evidence="3 8" id="KW-0349">Heme</keyword>
<dbReference type="AlphaFoldDB" id="A0A835R3B8"/>
<evidence type="ECO:0000256" key="8">
    <source>
        <dbReference type="PIRSR" id="PIRSR602401-1"/>
    </source>
</evidence>
<evidence type="ECO:0000256" key="5">
    <source>
        <dbReference type="ARBA" id="ARBA00023002"/>
    </source>
</evidence>
<evidence type="ECO:0000313" key="11">
    <source>
        <dbReference type="Proteomes" id="UP000636800"/>
    </source>
</evidence>
<evidence type="ECO:0000256" key="1">
    <source>
        <dbReference type="ARBA" id="ARBA00001971"/>
    </source>
</evidence>
<dbReference type="GO" id="GO:0005506">
    <property type="term" value="F:iron ion binding"/>
    <property type="evidence" value="ECO:0007669"/>
    <property type="project" value="InterPro"/>
</dbReference>
<evidence type="ECO:0000256" key="6">
    <source>
        <dbReference type="ARBA" id="ARBA00023004"/>
    </source>
</evidence>
<comment type="caution">
    <text evidence="10">The sequence shown here is derived from an EMBL/GenBank/DDBJ whole genome shotgun (WGS) entry which is preliminary data.</text>
</comment>
<organism evidence="10 11">
    <name type="scientific">Vanilla planifolia</name>
    <name type="common">Vanilla</name>
    <dbReference type="NCBI Taxonomy" id="51239"/>
    <lineage>
        <taxon>Eukaryota</taxon>
        <taxon>Viridiplantae</taxon>
        <taxon>Streptophyta</taxon>
        <taxon>Embryophyta</taxon>
        <taxon>Tracheophyta</taxon>
        <taxon>Spermatophyta</taxon>
        <taxon>Magnoliopsida</taxon>
        <taxon>Liliopsida</taxon>
        <taxon>Asparagales</taxon>
        <taxon>Orchidaceae</taxon>
        <taxon>Vanilloideae</taxon>
        <taxon>Vanilleae</taxon>
        <taxon>Vanilla</taxon>
    </lineage>
</organism>
<name>A0A835R3B8_VANPL</name>
<dbReference type="EMBL" id="JADCNL010000005">
    <property type="protein sequence ID" value="KAG0481379.1"/>
    <property type="molecule type" value="Genomic_DNA"/>
</dbReference>
<reference evidence="10 11" key="1">
    <citation type="journal article" date="2020" name="Nat. Food">
        <title>A phased Vanilla planifolia genome enables genetic improvement of flavour and production.</title>
        <authorList>
            <person name="Hasing T."/>
            <person name="Tang H."/>
            <person name="Brym M."/>
            <person name="Khazi F."/>
            <person name="Huang T."/>
            <person name="Chambers A.H."/>
        </authorList>
    </citation>
    <scope>NUCLEOTIDE SEQUENCE [LARGE SCALE GENOMIC DNA]</scope>
    <source>
        <tissue evidence="10">Leaf</tissue>
    </source>
</reference>
<dbReference type="InterPro" id="IPR017972">
    <property type="entry name" value="Cyt_P450_CS"/>
</dbReference>
<dbReference type="Gene3D" id="1.10.630.10">
    <property type="entry name" value="Cytochrome P450"/>
    <property type="match status" value="1"/>
</dbReference>
<proteinExistence type="inferred from homology"/>
<dbReference type="PROSITE" id="PS00086">
    <property type="entry name" value="CYTOCHROME_P450"/>
    <property type="match status" value="1"/>
</dbReference>
<accession>A0A835R3B8</accession>
<protein>
    <recommendedName>
        <fullName evidence="12">Cytochrome P450</fullName>
    </recommendedName>
</protein>
<dbReference type="PRINTS" id="PR00463">
    <property type="entry name" value="EP450I"/>
</dbReference>
<dbReference type="GO" id="GO:0016705">
    <property type="term" value="F:oxidoreductase activity, acting on paired donors, with incorporation or reduction of molecular oxygen"/>
    <property type="evidence" value="ECO:0007669"/>
    <property type="project" value="InterPro"/>
</dbReference>
<evidence type="ECO:0000256" key="9">
    <source>
        <dbReference type="RuleBase" id="RU000461"/>
    </source>
</evidence>
<comment type="cofactor">
    <cofactor evidence="1 8">
        <name>heme</name>
        <dbReference type="ChEBI" id="CHEBI:30413"/>
    </cofactor>
</comment>
<dbReference type="Pfam" id="PF00067">
    <property type="entry name" value="p450"/>
    <property type="match status" value="1"/>
</dbReference>
<dbReference type="GO" id="GO:0004497">
    <property type="term" value="F:monooxygenase activity"/>
    <property type="evidence" value="ECO:0007669"/>
    <property type="project" value="UniProtKB-KW"/>
</dbReference>
<keyword evidence="7 9" id="KW-0503">Monooxygenase</keyword>
<sequence length="546" mass="61810">MKKSKLLIKVEKVHYHHLLHHHHQMKLVLQHNELEAFMIYMRVVDITGFIYGRNSKHHNLRRNNKQPPGPSNLPIIGSIHRLLGSKPTHRTLRQLSATYGPIMRLKFGEVPVVVISSSEAAEAIMKTNDFAFASRPISASVDTIFYGGNDIIFGRYDEFWRQMRRLCATQLLSLKRVRSFRAIRQREISRLVRSIAAAPSGSFINLSEELFNLSNNITAFSVIGGRFKEQKLYVSTLGEVALLVNGFSPADLFPSIPGFIMRLTGCRKKLELCRLKLNRVADMIVREHRAKQGSKDTNDDVEDFTDVLLKIQEEGALPFHLSDDHIKAVVNVCSFLVEGKDMLIGGSETSSTAMDWAMSELVRHPEVMKKVQQEVREAFEEGVEHKEEAILSGKLRYLQMVVKETLRLHPPLPLLLPRVNDEACEVMGYEIPTGTTVLVNAWAIGRDPKHWQDPESFLPERFEDNSVDFKGGNFDLIPFGGGRRMCPGINFGLATVETTLANLLYYFDWEYKGKEELDMTEGFGVGTRRKSPLCLAASLRLPLPPA</sequence>
<dbReference type="PANTHER" id="PTHR47955:SF19">
    <property type="entry name" value="CYTOCHROME P450 71A9-LIKE ISOFORM X1"/>
    <property type="match status" value="1"/>
</dbReference>
<evidence type="ECO:0000256" key="4">
    <source>
        <dbReference type="ARBA" id="ARBA00022723"/>
    </source>
</evidence>
<dbReference type="InterPro" id="IPR001128">
    <property type="entry name" value="Cyt_P450"/>
</dbReference>
<evidence type="ECO:0000313" key="10">
    <source>
        <dbReference type="EMBL" id="KAG0481379.1"/>
    </source>
</evidence>